<keyword evidence="2" id="KW-0677">Repeat</keyword>
<feature type="domain" description="TRASH" evidence="7">
    <location>
        <begin position="58"/>
        <end position="94"/>
    </location>
</feature>
<feature type="repeat" description="MBT" evidence="4">
    <location>
        <begin position="234"/>
        <end position="337"/>
    </location>
</feature>
<protein>
    <recommendedName>
        <fullName evidence="10">Polycomb protein Scm</fullName>
    </recommendedName>
</protein>
<dbReference type="SMART" id="SM00561">
    <property type="entry name" value="MBT"/>
    <property type="match status" value="2"/>
</dbReference>
<dbReference type="Pfam" id="PF00536">
    <property type="entry name" value="SAM_1"/>
    <property type="match status" value="1"/>
</dbReference>
<dbReference type="PANTHER" id="PTHR12247">
    <property type="entry name" value="POLYCOMB GROUP PROTEIN"/>
    <property type="match status" value="1"/>
</dbReference>
<evidence type="ECO:0000256" key="5">
    <source>
        <dbReference type="SAM" id="MobiDB-lite"/>
    </source>
</evidence>
<dbReference type="PANTHER" id="PTHR12247:SF132">
    <property type="entry name" value="POLYCOMB PROTEIN SCM"/>
    <property type="match status" value="1"/>
</dbReference>
<dbReference type="GO" id="GO:0005634">
    <property type="term" value="C:nucleus"/>
    <property type="evidence" value="ECO:0007669"/>
    <property type="project" value="UniProtKB-SubCell"/>
</dbReference>
<reference evidence="8" key="1">
    <citation type="submission" date="2021-06" db="EMBL/GenBank/DDBJ databases">
        <authorList>
            <person name="Hodson N. C."/>
            <person name="Mongue J. A."/>
            <person name="Jaron S. K."/>
        </authorList>
    </citation>
    <scope>NUCLEOTIDE SEQUENCE</scope>
</reference>
<feature type="region of interest" description="Disordered" evidence="5">
    <location>
        <begin position="489"/>
        <end position="527"/>
    </location>
</feature>
<dbReference type="AlphaFoldDB" id="A0A8J2PF01"/>
<dbReference type="GO" id="GO:0042393">
    <property type="term" value="F:histone binding"/>
    <property type="evidence" value="ECO:0007669"/>
    <property type="project" value="TreeGrafter"/>
</dbReference>
<dbReference type="SMART" id="SM00746">
    <property type="entry name" value="TRASH"/>
    <property type="match status" value="2"/>
</dbReference>
<dbReference type="OrthoDB" id="5912862at2759"/>
<feature type="compositionally biased region" description="Polar residues" evidence="5">
    <location>
        <begin position="499"/>
        <end position="508"/>
    </location>
</feature>
<dbReference type="GO" id="GO:0008270">
    <property type="term" value="F:zinc ion binding"/>
    <property type="evidence" value="ECO:0007669"/>
    <property type="project" value="InterPro"/>
</dbReference>
<evidence type="ECO:0000313" key="9">
    <source>
        <dbReference type="Proteomes" id="UP000708208"/>
    </source>
</evidence>
<dbReference type="EMBL" id="CAJVCH010446196">
    <property type="protein sequence ID" value="CAG7819313.1"/>
    <property type="molecule type" value="Genomic_DNA"/>
</dbReference>
<dbReference type="InterPro" id="IPR011017">
    <property type="entry name" value="TRASH_dom"/>
</dbReference>
<organism evidence="8 9">
    <name type="scientific">Allacma fusca</name>
    <dbReference type="NCBI Taxonomy" id="39272"/>
    <lineage>
        <taxon>Eukaryota</taxon>
        <taxon>Metazoa</taxon>
        <taxon>Ecdysozoa</taxon>
        <taxon>Arthropoda</taxon>
        <taxon>Hexapoda</taxon>
        <taxon>Collembola</taxon>
        <taxon>Symphypleona</taxon>
        <taxon>Sminthuridae</taxon>
        <taxon>Allacma</taxon>
    </lineage>
</organism>
<evidence type="ECO:0000313" key="8">
    <source>
        <dbReference type="EMBL" id="CAG7819313.1"/>
    </source>
</evidence>
<dbReference type="Proteomes" id="UP000708208">
    <property type="component" value="Unassembled WGS sequence"/>
</dbReference>
<dbReference type="Pfam" id="PF02820">
    <property type="entry name" value="MBT"/>
    <property type="match status" value="2"/>
</dbReference>
<dbReference type="Pfam" id="PF06467">
    <property type="entry name" value="zf-FCS"/>
    <property type="match status" value="1"/>
</dbReference>
<gene>
    <name evidence="8" type="ORF">AFUS01_LOCUS29772</name>
</gene>
<dbReference type="CDD" id="cd20092">
    <property type="entry name" value="MBT_dScm-like_rpt2"/>
    <property type="match status" value="1"/>
</dbReference>
<keyword evidence="9" id="KW-1185">Reference proteome</keyword>
<sequence length="684" mass="75592">MVGQGRTPKSGVTKQLCVWCREGKQTLKYVLPTQNGKKEFCSEICLAEFRRAYNKGACTTCDNVIRTVPIRWEEKSVTKEFCSTECLSKYQTEKNFDSSSSSNSPLPRKNAGKFPPGIEAKAVPSTEFNWDDYLKETNSQAAPPDCFKQHLTPPLNEFKPGMKLEAIDPRNETSTCVATVIGSIGPRLRLRLDGSDNSNDFWRLVDSSEINPVGTCEKQGGMLQPPLGYRNNASNWRNFLQRNLTGAEMASPKCFKKEPKSPPSNLFEVGMKLEAVDKKNPHLICVATVGDVKQDDFRIHVQFDGWRGAFDYWTTYDSREIFPVGWCRLSGHPLQPPGQKGKTGAGNVATAPKSKSLTQNPGTVDTTGNNHSRGAKAEVPEPETTLYINSSCDSGSVDSLKIKQYLPKITGTLEELYNRLIMTFNECMISPSTKIKPVKKKFVDLPEFEQEIMNLVKITGGCENLVSFNAGPCLSCQKRKEARHKVMEETASRKRVSQPVPSDSTVQKTAKVEPKPEIAAPKEEKTVSSTSSLNNMNHLHHTVVTPPTHQPVPQAQVAPSSHLITPTKPIHTEVASPSLSITTTAPAATIRPRLASTSGDPSEWTVEDVIRHIETVDSNLAIHADIFRKHEIDGKAMLLLNSDMMMKYMGLKLGPALKICNIIGKFRGSKYGSGYHHRTGSNGL</sequence>
<evidence type="ECO:0008006" key="10">
    <source>
        <dbReference type="Google" id="ProtNLM"/>
    </source>
</evidence>
<feature type="region of interest" description="Disordered" evidence="5">
    <location>
        <begin position="94"/>
        <end position="119"/>
    </location>
</feature>
<comment type="subcellular location">
    <subcellularLocation>
        <location evidence="1">Nucleus</location>
    </subcellularLocation>
</comment>
<evidence type="ECO:0000259" key="6">
    <source>
        <dbReference type="SMART" id="SM00454"/>
    </source>
</evidence>
<dbReference type="SMART" id="SM00454">
    <property type="entry name" value="SAM"/>
    <property type="match status" value="1"/>
</dbReference>
<feature type="region of interest" description="Disordered" evidence="5">
    <location>
        <begin position="333"/>
        <end position="380"/>
    </location>
</feature>
<dbReference type="InterPro" id="IPR047531">
    <property type="entry name" value="SAM_Scm-like"/>
</dbReference>
<feature type="domain" description="SAM" evidence="6">
    <location>
        <begin position="601"/>
        <end position="669"/>
    </location>
</feature>
<evidence type="ECO:0000256" key="1">
    <source>
        <dbReference type="ARBA" id="ARBA00004123"/>
    </source>
</evidence>
<feature type="domain" description="TRASH" evidence="7">
    <location>
        <begin position="17"/>
        <end position="53"/>
    </location>
</feature>
<evidence type="ECO:0000256" key="2">
    <source>
        <dbReference type="ARBA" id="ARBA00022737"/>
    </source>
</evidence>
<accession>A0A8J2PF01</accession>
<feature type="compositionally biased region" description="Basic and acidic residues" evidence="5">
    <location>
        <begin position="510"/>
        <end position="526"/>
    </location>
</feature>
<dbReference type="PROSITE" id="PS51079">
    <property type="entry name" value="MBT"/>
    <property type="match status" value="2"/>
</dbReference>
<dbReference type="InterPro" id="IPR004092">
    <property type="entry name" value="Mbt"/>
</dbReference>
<evidence type="ECO:0000256" key="4">
    <source>
        <dbReference type="PROSITE-ProRule" id="PRU00459"/>
    </source>
</evidence>
<comment type="caution">
    <text evidence="8">The sequence shown here is derived from an EMBL/GenBank/DDBJ whole genome shotgun (WGS) entry which is preliminary data.</text>
</comment>
<evidence type="ECO:0000259" key="7">
    <source>
        <dbReference type="SMART" id="SM00746"/>
    </source>
</evidence>
<dbReference type="GO" id="GO:0003682">
    <property type="term" value="F:chromatin binding"/>
    <property type="evidence" value="ECO:0007669"/>
    <property type="project" value="TreeGrafter"/>
</dbReference>
<feature type="repeat" description="MBT" evidence="4">
    <location>
        <begin position="128"/>
        <end position="226"/>
    </location>
</feature>
<dbReference type="InterPro" id="IPR001660">
    <property type="entry name" value="SAM"/>
</dbReference>
<keyword evidence="3" id="KW-0539">Nucleus</keyword>
<feature type="compositionally biased region" description="Polar residues" evidence="5">
    <location>
        <begin position="353"/>
        <end position="372"/>
    </location>
</feature>
<dbReference type="InterPro" id="IPR010507">
    <property type="entry name" value="Znf_MYM"/>
</dbReference>
<dbReference type="InterPro" id="IPR050548">
    <property type="entry name" value="PcG_chromatin_remod_factors"/>
</dbReference>
<dbReference type="CDD" id="cd09578">
    <property type="entry name" value="SAM_Scm"/>
    <property type="match status" value="1"/>
</dbReference>
<name>A0A8J2PF01_9HEXA</name>
<dbReference type="GO" id="GO:0045892">
    <property type="term" value="P:negative regulation of DNA-templated transcription"/>
    <property type="evidence" value="ECO:0007669"/>
    <property type="project" value="TreeGrafter"/>
</dbReference>
<proteinExistence type="predicted"/>
<evidence type="ECO:0000256" key="3">
    <source>
        <dbReference type="ARBA" id="ARBA00023242"/>
    </source>
</evidence>